<feature type="domain" description="Fibronectin type-III" evidence="4">
    <location>
        <begin position="1474"/>
        <end position="1569"/>
    </location>
</feature>
<evidence type="ECO:0000259" key="4">
    <source>
        <dbReference type="PROSITE" id="PS50853"/>
    </source>
</evidence>
<dbReference type="Pfam" id="PF18962">
    <property type="entry name" value="Por_Secre_tail"/>
    <property type="match status" value="1"/>
</dbReference>
<dbReference type="NCBIfam" id="TIGR04183">
    <property type="entry name" value="Por_Secre_tail"/>
    <property type="match status" value="1"/>
</dbReference>
<dbReference type="EMBL" id="CP034951">
    <property type="protein sequence ID" value="QAA81260.1"/>
    <property type="molecule type" value="Genomic_DNA"/>
</dbReference>
<dbReference type="InterPro" id="IPR003961">
    <property type="entry name" value="FN3_dom"/>
</dbReference>
<dbReference type="CDD" id="cd00063">
    <property type="entry name" value="FN3"/>
    <property type="match status" value="5"/>
</dbReference>
<dbReference type="PANTHER" id="PTHR46708">
    <property type="entry name" value="TENASCIN"/>
    <property type="match status" value="1"/>
</dbReference>
<feature type="domain" description="Fibronectin type-III" evidence="4">
    <location>
        <begin position="466"/>
        <end position="556"/>
    </location>
</feature>
<feature type="domain" description="Fibronectin type-III" evidence="4">
    <location>
        <begin position="721"/>
        <end position="813"/>
    </location>
</feature>
<accession>A0A410G1Y7</accession>
<name>A0A410G1Y7_9FLAO</name>
<gene>
    <name evidence="5" type="ORF">EI546_05750</name>
</gene>
<dbReference type="Gene3D" id="2.60.120.200">
    <property type="match status" value="3"/>
</dbReference>
<proteinExistence type="predicted"/>
<keyword evidence="6" id="KW-1185">Reference proteome</keyword>
<dbReference type="InterPro" id="IPR036116">
    <property type="entry name" value="FN3_sf"/>
</dbReference>
<dbReference type="SMART" id="SM00060">
    <property type="entry name" value="FN3"/>
    <property type="match status" value="6"/>
</dbReference>
<dbReference type="PANTHER" id="PTHR46708:SF2">
    <property type="entry name" value="FIBRONECTIN TYPE-III DOMAIN-CONTAINING PROTEIN"/>
    <property type="match status" value="1"/>
</dbReference>
<evidence type="ECO:0000256" key="2">
    <source>
        <dbReference type="ARBA" id="ARBA00022737"/>
    </source>
</evidence>
<dbReference type="InterPro" id="IPR011628">
    <property type="entry name" value="Cleaved_adhesin"/>
</dbReference>
<evidence type="ECO:0000313" key="5">
    <source>
        <dbReference type="EMBL" id="QAA81260.1"/>
    </source>
</evidence>
<dbReference type="RefSeq" id="WP_128249648.1">
    <property type="nucleotide sequence ID" value="NZ_CP034951.1"/>
</dbReference>
<dbReference type="OrthoDB" id="1113525at2"/>
<evidence type="ECO:0000256" key="3">
    <source>
        <dbReference type="SAM" id="SignalP"/>
    </source>
</evidence>
<keyword evidence="2" id="KW-0677">Repeat</keyword>
<feature type="chain" id="PRO_5019286370" evidence="3">
    <location>
        <begin position="21"/>
        <end position="1650"/>
    </location>
</feature>
<evidence type="ECO:0000313" key="6">
    <source>
        <dbReference type="Proteomes" id="UP000285517"/>
    </source>
</evidence>
<dbReference type="Pfam" id="PF00041">
    <property type="entry name" value="fn3"/>
    <property type="match status" value="5"/>
</dbReference>
<dbReference type="KEGG" id="aev:EI546_05750"/>
<keyword evidence="1 3" id="KW-0732">Signal</keyword>
<organism evidence="5 6">
    <name type="scientific">Aequorivita ciconiae</name>
    <dbReference type="NCBI Taxonomy" id="2494375"/>
    <lineage>
        <taxon>Bacteria</taxon>
        <taxon>Pseudomonadati</taxon>
        <taxon>Bacteroidota</taxon>
        <taxon>Flavobacteriia</taxon>
        <taxon>Flavobacteriales</taxon>
        <taxon>Flavobacteriaceae</taxon>
        <taxon>Aequorivita</taxon>
    </lineage>
</organism>
<evidence type="ECO:0000256" key="1">
    <source>
        <dbReference type="ARBA" id="ARBA00022729"/>
    </source>
</evidence>
<dbReference type="InterPro" id="IPR026444">
    <property type="entry name" value="Secre_tail"/>
</dbReference>
<dbReference type="Pfam" id="PF20009">
    <property type="entry name" value="GEVED"/>
    <property type="match status" value="1"/>
</dbReference>
<feature type="signal peptide" evidence="3">
    <location>
        <begin position="1"/>
        <end position="20"/>
    </location>
</feature>
<dbReference type="Proteomes" id="UP000285517">
    <property type="component" value="Chromosome"/>
</dbReference>
<protein>
    <submittedName>
        <fullName evidence="5">T9SS type A sorting domain-containing protein</fullName>
    </submittedName>
</protein>
<dbReference type="InterPro" id="IPR013783">
    <property type="entry name" value="Ig-like_fold"/>
</dbReference>
<dbReference type="Pfam" id="PF07675">
    <property type="entry name" value="Cleaved_Adhesin"/>
    <property type="match status" value="2"/>
</dbReference>
<feature type="domain" description="Fibronectin type-III" evidence="4">
    <location>
        <begin position="206"/>
        <end position="303"/>
    </location>
</feature>
<dbReference type="Gene3D" id="2.60.40.10">
    <property type="entry name" value="Immunoglobulins"/>
    <property type="match status" value="6"/>
</dbReference>
<dbReference type="SUPFAM" id="SSF49265">
    <property type="entry name" value="Fibronectin type III"/>
    <property type="match status" value="4"/>
</dbReference>
<dbReference type="InterPro" id="IPR045474">
    <property type="entry name" value="GEVED"/>
</dbReference>
<feature type="domain" description="Fibronectin type-III" evidence="4">
    <location>
        <begin position="978"/>
        <end position="1069"/>
    </location>
</feature>
<reference evidence="5 6" key="1">
    <citation type="submission" date="2019-01" db="EMBL/GenBank/DDBJ databases">
        <title>Complete genome sequencing of Aequorivita sp. H23M31.</title>
        <authorList>
            <person name="Bae J.-W."/>
        </authorList>
    </citation>
    <scope>NUCLEOTIDE SEQUENCE [LARGE SCALE GENOMIC DNA]</scope>
    <source>
        <strain evidence="5 6">H23M31</strain>
    </source>
</reference>
<dbReference type="PROSITE" id="PS50853">
    <property type="entry name" value="FN3"/>
    <property type="match status" value="6"/>
</dbReference>
<sequence>MRKITLLILFGFLCSWTNFAQVIVGTQSGTTNAMPISSCYNYSYSQQLLLKTDINTTGGDITSISFYYDRTTSTNNSSSAGWTVYLGHTTKTEFSNNDDWVPLANLTQVYTGTVTYPAAGNQMVITFNNAFPYNNVDNLVVAVDENQPGNDCSNYFGKTGAMGAGRSIYYRSDTTNPDPASPPTASARTNFINNVILGGLQESCPRPTGLTITGGTDTTADLTWTENGIATQWEVIYGTAGFNPLIEGTTLLDDDGIPGVTITGLSENTAYDFYVRAICGVDEYSGLVGPVAYNTSCGIASPPWTEGFESGFTNSQPLAGCWSQSSVTGSDVWITNNSETSYNRGPRSGSWNIYLRYGNEDWIFYPLSLTGGTPYELRFYARQDGTNGSNASVMASYGLSDSPAAMTNPIIPSTPIVDGNYQEISDFFTPTTSGIYYIGIKGKINSSPWYISLDDISVEEANGCLRPGALTVVNVTDTTAELSWAPNGPATEWKVIYGPTGFNPITDGTTVMVDTDPETTLTGLTGNTAYDFYVRTVCGTEESSLSGPINFRTSCVAITTLPYLENFDTYGTGSNAFPPCWERITYTSGTVWPSIVSGNATSTPNSLKFQSATGVPTYAISPPFEEDIQNLQVSFMLKREGTNSGTMELGVMSNPFDTSTFELVAIIDPPNNDYTEYEFNLNNVTLSGGNNYIALRHNSTSSIWYYWLDDFMVQEIPSCPKPIDLMVDSVETTSANISWTPGSSETEWNISWGTPGFTVGGAGEVGNATSSTASYQITNLNPSSGYEFYVQAVCGTDDLSIWAGPKDFRTACDAIASLPYLENFDTYGTGSNAFPPCWERITYTSGTVWPSIVSGNSTSAPNSLKFQSATGVPTYAISPPFVEDIQNLQVNFMLRREGTSSGTIDVGVMSNPLDTSTFELVATINPPNNDYTEYEFNLNNVTLSGGNNHIAFRHNSASNIWYYWLDDFMVQTIPSCPKPIDLAVGVVGETTAEISWTPGSTETEWNVIYGLAGFDPLTQGTTIVVNNIPEATLTGLVSDTGYDFYVRAICGPGDESILSNKKYFFTGYCQYSSTSTSYYINNFETTEGVQNITNLNSGQSPNGYGNFTNMVVTSFPGGEFDFNASFAGSNYTYGVNMWIDYNNNMEFEESEKVYSSGTYVSNASGTVTVPMGTPNGQYRIRIVAQYTPTNPSPCGSTTNGEAEDYTLNIIDAPSCMPPRGVAVVSVTETSANISWTPWGTESEWDIIYGAPGFDPEVEGTMIHHDGPLPEATITGLTASTEYEFYVRSFCGVDDVSIWVGPGYFVTECIALDPPYYLGFEETSPPNVPICTSVENLSNGNSWEVANVNNNGFTGRALRYKWSSIGSAYTWFYTQGLNLEAGVDYQIEYKYGNNGNAFHEKMKVAFGTAPESSAMINVLANYTDITGGTPNFEELVFTVPEDGVYYFGFNAYSPVDQFYLFVDDIHIRFAGDCDPVTDIQITNISDTSFSLSWTASATATEGYVIDVYFQGQNPEINTPLVSQTVEAGLTSATVTGLEAETSYDVYVTSNCGHGNMTRSGATNVVTTALGITDNDYAQVTYYPNPVKEQLTITAAIAIDSITVYNLLGQAVMIVEPKNLSVVIDMSTLATGTYVLKATVADSVSTFKVIKE</sequence>
<feature type="domain" description="Fibronectin type-III" evidence="4">
    <location>
        <begin position="1217"/>
        <end position="1309"/>
    </location>
</feature>
<dbReference type="Gene3D" id="2.60.120.260">
    <property type="entry name" value="Galactose-binding domain-like"/>
    <property type="match status" value="1"/>
</dbReference>
<dbReference type="InterPro" id="IPR050991">
    <property type="entry name" value="ECM_Regulatory_Proteins"/>
</dbReference>